<name>A0ABR4Q8F0_9CEST</name>
<reference evidence="1 2" key="1">
    <citation type="journal article" date="2022" name="Front. Cell. Infect. Microbiol.">
        <title>The Genomes of Two Strains of Taenia crassiceps the Animal Model for the Study of Human Cysticercosis.</title>
        <authorList>
            <person name="Bobes R.J."/>
            <person name="Estrada K."/>
            <person name="Rios-Valencia D.G."/>
            <person name="Calderon-Gallegos A."/>
            <person name="de la Torre P."/>
            <person name="Carrero J.C."/>
            <person name="Sanchez-Flores A."/>
            <person name="Laclette J.P."/>
        </authorList>
    </citation>
    <scope>NUCLEOTIDE SEQUENCE [LARGE SCALE GENOMIC DNA]</scope>
    <source>
        <strain evidence="1">WFUcys</strain>
    </source>
</reference>
<proteinExistence type="predicted"/>
<accession>A0ABR4Q8F0</accession>
<organism evidence="1 2">
    <name type="scientific">Taenia crassiceps</name>
    <dbReference type="NCBI Taxonomy" id="6207"/>
    <lineage>
        <taxon>Eukaryota</taxon>
        <taxon>Metazoa</taxon>
        <taxon>Spiralia</taxon>
        <taxon>Lophotrochozoa</taxon>
        <taxon>Platyhelminthes</taxon>
        <taxon>Cestoda</taxon>
        <taxon>Eucestoda</taxon>
        <taxon>Cyclophyllidea</taxon>
        <taxon>Taeniidae</taxon>
        <taxon>Taenia</taxon>
    </lineage>
</organism>
<comment type="caution">
    <text evidence="1">The sequence shown here is derived from an EMBL/GenBank/DDBJ whole genome shotgun (WGS) entry which is preliminary data.</text>
</comment>
<dbReference type="Proteomes" id="UP001651158">
    <property type="component" value="Unassembled WGS sequence"/>
</dbReference>
<evidence type="ECO:0000313" key="1">
    <source>
        <dbReference type="EMBL" id="KAL5105904.1"/>
    </source>
</evidence>
<protein>
    <submittedName>
        <fullName evidence="1">Uncharacterized protein</fullName>
    </submittedName>
</protein>
<keyword evidence="2" id="KW-1185">Reference proteome</keyword>
<evidence type="ECO:0000313" key="2">
    <source>
        <dbReference type="Proteomes" id="UP001651158"/>
    </source>
</evidence>
<dbReference type="EMBL" id="JAKROA010000007">
    <property type="protein sequence ID" value="KAL5105904.1"/>
    <property type="molecule type" value="Genomic_DNA"/>
</dbReference>
<sequence length="105" mass="11615">MHKAVAHHFASSRTSSALRQCSEQTLHIKVDGAEGLDLFQGQTFVLLKIYEQLNLGGERTTTKQRRGRRWPTWGMFNRTLSSLEAALALPPSSSTTGEDLRGDTG</sequence>
<gene>
    <name evidence="1" type="ORF">TcWFU_008247</name>
</gene>